<proteinExistence type="predicted"/>
<dbReference type="EMBL" id="BQNB010019955">
    <property type="protein sequence ID" value="GJT90788.1"/>
    <property type="molecule type" value="Genomic_DNA"/>
</dbReference>
<organism evidence="1 2">
    <name type="scientific">Tanacetum coccineum</name>
    <dbReference type="NCBI Taxonomy" id="301880"/>
    <lineage>
        <taxon>Eukaryota</taxon>
        <taxon>Viridiplantae</taxon>
        <taxon>Streptophyta</taxon>
        <taxon>Embryophyta</taxon>
        <taxon>Tracheophyta</taxon>
        <taxon>Spermatophyta</taxon>
        <taxon>Magnoliopsida</taxon>
        <taxon>eudicotyledons</taxon>
        <taxon>Gunneridae</taxon>
        <taxon>Pentapetalae</taxon>
        <taxon>asterids</taxon>
        <taxon>campanulids</taxon>
        <taxon>Asterales</taxon>
        <taxon>Asteraceae</taxon>
        <taxon>Asteroideae</taxon>
        <taxon>Anthemideae</taxon>
        <taxon>Anthemidinae</taxon>
        <taxon>Tanacetum</taxon>
    </lineage>
</organism>
<evidence type="ECO:0000313" key="2">
    <source>
        <dbReference type="Proteomes" id="UP001151760"/>
    </source>
</evidence>
<reference evidence="1" key="1">
    <citation type="journal article" date="2022" name="Int. J. Mol. Sci.">
        <title>Draft Genome of Tanacetum Coccineum: Genomic Comparison of Closely Related Tanacetum-Family Plants.</title>
        <authorList>
            <person name="Yamashiro T."/>
            <person name="Shiraishi A."/>
            <person name="Nakayama K."/>
            <person name="Satake H."/>
        </authorList>
    </citation>
    <scope>NUCLEOTIDE SEQUENCE</scope>
</reference>
<protein>
    <recommendedName>
        <fullName evidence="3">Reverse transcriptase domain-containing protein</fullName>
    </recommendedName>
</protein>
<accession>A0ABQ5HUF4</accession>
<reference evidence="1" key="2">
    <citation type="submission" date="2022-01" db="EMBL/GenBank/DDBJ databases">
        <authorList>
            <person name="Yamashiro T."/>
            <person name="Shiraishi A."/>
            <person name="Satake H."/>
            <person name="Nakayama K."/>
        </authorList>
    </citation>
    <scope>NUCLEOTIDE SEQUENCE</scope>
</reference>
<name>A0ABQ5HUF4_9ASTR</name>
<evidence type="ECO:0000313" key="1">
    <source>
        <dbReference type="EMBL" id="GJT90788.1"/>
    </source>
</evidence>
<sequence length="193" mass="21829">MCLELVSTEKKKIEKYVRGFPEGIKGNVSSSKPATLHDAINMARELIEQGVQAKALRIAPANGRGYAGNLPWCNRCKAYHQPGPCPPRLELPQELIRVHHTFHVSNLKKCHIDEPLVVLLDGLYIDDKLHFIEENIEIRSQKVEAKLYPKLSRFVGTLGKEQSIPGNMKTNSGRNIHIFSPNPYLRQMSQLEP</sequence>
<evidence type="ECO:0008006" key="3">
    <source>
        <dbReference type="Google" id="ProtNLM"/>
    </source>
</evidence>
<gene>
    <name evidence="1" type="ORF">Tco_1079633</name>
</gene>
<comment type="caution">
    <text evidence="1">The sequence shown here is derived from an EMBL/GenBank/DDBJ whole genome shotgun (WGS) entry which is preliminary data.</text>
</comment>
<keyword evidence="2" id="KW-1185">Reference proteome</keyword>
<dbReference type="Proteomes" id="UP001151760">
    <property type="component" value="Unassembled WGS sequence"/>
</dbReference>